<dbReference type="Gene3D" id="2.50.20.10">
    <property type="entry name" value="Lipoprotein localisation LolA/LolB/LppX"/>
    <property type="match status" value="1"/>
</dbReference>
<evidence type="ECO:0000256" key="2">
    <source>
        <dbReference type="ARBA" id="ARBA00009696"/>
    </source>
</evidence>
<keyword evidence="10 13" id="KW-0143">Chaperone</keyword>
<keyword evidence="6 13" id="KW-0732">Signal</keyword>
<dbReference type="PROSITE" id="PS51257">
    <property type="entry name" value="PROKAR_LIPOPROTEIN"/>
    <property type="match status" value="1"/>
</dbReference>
<keyword evidence="15" id="KW-1185">Reference proteome</keyword>
<gene>
    <name evidence="13" type="primary">lolB</name>
    <name evidence="14" type="ORF">HR45_16440</name>
</gene>
<evidence type="ECO:0000256" key="9">
    <source>
        <dbReference type="ARBA" id="ARBA00023139"/>
    </source>
</evidence>
<keyword evidence="7 13" id="KW-0653">Protein transport</keyword>
<evidence type="ECO:0000313" key="15">
    <source>
        <dbReference type="Proteomes" id="UP000029264"/>
    </source>
</evidence>
<dbReference type="Pfam" id="PF03550">
    <property type="entry name" value="LolB"/>
    <property type="match status" value="1"/>
</dbReference>
<dbReference type="Proteomes" id="UP000029264">
    <property type="component" value="Unassembled WGS sequence"/>
</dbReference>
<evidence type="ECO:0000256" key="1">
    <source>
        <dbReference type="ARBA" id="ARBA00004459"/>
    </source>
</evidence>
<dbReference type="InterPro" id="IPR029046">
    <property type="entry name" value="LolA/LolB/LppX"/>
</dbReference>
<comment type="subcellular location">
    <subcellularLocation>
        <location evidence="1 13">Cell outer membrane</location>
        <topology evidence="1 13">Lipid-anchor</topology>
    </subcellularLocation>
</comment>
<evidence type="ECO:0000313" key="14">
    <source>
        <dbReference type="EMBL" id="KFZ36410.1"/>
    </source>
</evidence>
<dbReference type="EMBL" id="JPEO01000018">
    <property type="protein sequence ID" value="KFZ36410.1"/>
    <property type="molecule type" value="Genomic_DNA"/>
</dbReference>
<dbReference type="NCBIfam" id="TIGR00548">
    <property type="entry name" value="lolB"/>
    <property type="match status" value="1"/>
</dbReference>
<keyword evidence="9 13" id="KW-0564">Palmitate</keyword>
<comment type="subunit">
    <text evidence="3 13">Monomer.</text>
</comment>
<dbReference type="CDD" id="cd16326">
    <property type="entry name" value="LolB"/>
    <property type="match status" value="1"/>
</dbReference>
<dbReference type="eggNOG" id="COG3017">
    <property type="taxonomic scope" value="Bacteria"/>
</dbReference>
<dbReference type="GO" id="GO:0044874">
    <property type="term" value="P:lipoprotein localization to outer membrane"/>
    <property type="evidence" value="ECO:0007669"/>
    <property type="project" value="UniProtKB-UniRule"/>
</dbReference>
<comment type="caution">
    <text evidence="14">The sequence shown here is derived from an EMBL/GenBank/DDBJ whole genome shotgun (WGS) entry which is preliminary data.</text>
</comment>
<dbReference type="GO" id="GO:0015031">
    <property type="term" value="P:protein transport"/>
    <property type="evidence" value="ECO:0007669"/>
    <property type="project" value="UniProtKB-KW"/>
</dbReference>
<evidence type="ECO:0000256" key="6">
    <source>
        <dbReference type="ARBA" id="ARBA00022729"/>
    </source>
</evidence>
<name>A0A094J940_9GAMM</name>
<comment type="function">
    <text evidence="13">Plays a critical role in the incorporation of lipoproteins in the outer membrane after they are released by the LolA protein.</text>
</comment>
<comment type="similarity">
    <text evidence="2 13">Belongs to the LolB family.</text>
</comment>
<evidence type="ECO:0000256" key="12">
    <source>
        <dbReference type="ARBA" id="ARBA00023288"/>
    </source>
</evidence>
<evidence type="ECO:0000256" key="11">
    <source>
        <dbReference type="ARBA" id="ARBA00023237"/>
    </source>
</evidence>
<keyword evidence="12 13" id="KW-0449">Lipoprotein</keyword>
<dbReference type="STRING" id="1515746.HR45_16440"/>
<dbReference type="GO" id="GO:0009279">
    <property type="term" value="C:cell outer membrane"/>
    <property type="evidence" value="ECO:0007669"/>
    <property type="project" value="UniProtKB-SubCell"/>
</dbReference>
<evidence type="ECO:0000256" key="3">
    <source>
        <dbReference type="ARBA" id="ARBA00011245"/>
    </source>
</evidence>
<keyword evidence="5 13" id="KW-0813">Transport</keyword>
<protein>
    <recommendedName>
        <fullName evidence="4 13">Outer-membrane lipoprotein LolB</fullName>
    </recommendedName>
</protein>
<dbReference type="HAMAP" id="MF_00233">
    <property type="entry name" value="LolB"/>
    <property type="match status" value="1"/>
</dbReference>
<organism evidence="14 15">
    <name type="scientific">Shewanella mangrovi</name>
    <dbReference type="NCBI Taxonomy" id="1515746"/>
    <lineage>
        <taxon>Bacteria</taxon>
        <taxon>Pseudomonadati</taxon>
        <taxon>Pseudomonadota</taxon>
        <taxon>Gammaproteobacteria</taxon>
        <taxon>Alteromonadales</taxon>
        <taxon>Shewanellaceae</taxon>
        <taxon>Shewanella</taxon>
    </lineage>
</organism>
<evidence type="ECO:0000256" key="7">
    <source>
        <dbReference type="ARBA" id="ARBA00022927"/>
    </source>
</evidence>
<accession>A0A094J940</accession>
<evidence type="ECO:0000256" key="13">
    <source>
        <dbReference type="HAMAP-Rule" id="MF_00233"/>
    </source>
</evidence>
<evidence type="ECO:0000256" key="8">
    <source>
        <dbReference type="ARBA" id="ARBA00023136"/>
    </source>
</evidence>
<proteinExistence type="inferred from homology"/>
<sequence>MNLKRLTKLATANILPRLSILMLASMMLFGCGITPPANWQPTQVNRVSEAKAWELKGKIAVKTPEQKFSTNLYWLHTPQSEELRLTSMIGSTLMLLKSDVNSATLELDGKSYQGDNASELLQHLSGWQIPISQLPQWIVGLPGNANIVQHNADGLPQLLVDSRQLPPWHISYKSWQALQTNTLPRLLTLERGQLSLKIQLNEWQALTEKRPQRISQ</sequence>
<evidence type="ECO:0000256" key="10">
    <source>
        <dbReference type="ARBA" id="ARBA00023186"/>
    </source>
</evidence>
<dbReference type="InterPro" id="IPR004565">
    <property type="entry name" value="OM_lipoprot_LolB"/>
</dbReference>
<dbReference type="AlphaFoldDB" id="A0A094J940"/>
<keyword evidence="8 13" id="KW-0472">Membrane</keyword>
<evidence type="ECO:0000256" key="5">
    <source>
        <dbReference type="ARBA" id="ARBA00022448"/>
    </source>
</evidence>
<dbReference type="SUPFAM" id="SSF89392">
    <property type="entry name" value="Prokaryotic lipoproteins and lipoprotein localization factors"/>
    <property type="match status" value="1"/>
</dbReference>
<keyword evidence="11 13" id="KW-0998">Cell outer membrane</keyword>
<reference evidence="14 15" key="1">
    <citation type="submission" date="2014-06" db="EMBL/GenBank/DDBJ databases">
        <title>Shewanella sp. YQH10.</title>
        <authorList>
            <person name="Liu Y."/>
            <person name="Zeng R."/>
        </authorList>
    </citation>
    <scope>NUCLEOTIDE SEQUENCE [LARGE SCALE GENOMIC DNA]</scope>
    <source>
        <strain evidence="14 15">YQH10</strain>
    </source>
</reference>
<evidence type="ECO:0000256" key="4">
    <source>
        <dbReference type="ARBA" id="ARBA00016202"/>
    </source>
</evidence>